<dbReference type="EMBL" id="CAJVQB010048965">
    <property type="protein sequence ID" value="CAG8834257.1"/>
    <property type="molecule type" value="Genomic_DNA"/>
</dbReference>
<evidence type="ECO:0000256" key="1">
    <source>
        <dbReference type="SAM" id="MobiDB-lite"/>
    </source>
</evidence>
<organism evidence="2 3">
    <name type="scientific">Gigaspora margarita</name>
    <dbReference type="NCBI Taxonomy" id="4874"/>
    <lineage>
        <taxon>Eukaryota</taxon>
        <taxon>Fungi</taxon>
        <taxon>Fungi incertae sedis</taxon>
        <taxon>Mucoromycota</taxon>
        <taxon>Glomeromycotina</taxon>
        <taxon>Glomeromycetes</taxon>
        <taxon>Diversisporales</taxon>
        <taxon>Gigasporaceae</taxon>
        <taxon>Gigaspora</taxon>
    </lineage>
</organism>
<sequence>MVKDISEDIIIQSFKKCGISNCLSESEDHLIYESDEDNDEESNKNNNESDNGDKSNNKMSEYS</sequence>
<dbReference type="Proteomes" id="UP000789901">
    <property type="component" value="Unassembled WGS sequence"/>
</dbReference>
<evidence type="ECO:0000313" key="3">
    <source>
        <dbReference type="Proteomes" id="UP000789901"/>
    </source>
</evidence>
<proteinExistence type="predicted"/>
<name>A0ABN7WKC7_GIGMA</name>
<reference evidence="2 3" key="1">
    <citation type="submission" date="2021-06" db="EMBL/GenBank/DDBJ databases">
        <authorList>
            <person name="Kallberg Y."/>
            <person name="Tangrot J."/>
            <person name="Rosling A."/>
        </authorList>
    </citation>
    <scope>NUCLEOTIDE SEQUENCE [LARGE SCALE GENOMIC DNA]</scope>
    <source>
        <strain evidence="2 3">120-4 pot B 10/14</strain>
    </source>
</reference>
<comment type="caution">
    <text evidence="2">The sequence shown here is derived from an EMBL/GenBank/DDBJ whole genome shotgun (WGS) entry which is preliminary data.</text>
</comment>
<feature type="non-terminal residue" evidence="2">
    <location>
        <position position="1"/>
    </location>
</feature>
<feature type="non-terminal residue" evidence="2">
    <location>
        <position position="63"/>
    </location>
</feature>
<keyword evidence="3" id="KW-1185">Reference proteome</keyword>
<protein>
    <submittedName>
        <fullName evidence="2">37712_t:CDS:1</fullName>
    </submittedName>
</protein>
<evidence type="ECO:0000313" key="2">
    <source>
        <dbReference type="EMBL" id="CAG8834257.1"/>
    </source>
</evidence>
<accession>A0ABN7WKC7</accession>
<gene>
    <name evidence="2" type="ORF">GMARGA_LOCUS31963</name>
</gene>
<feature type="region of interest" description="Disordered" evidence="1">
    <location>
        <begin position="30"/>
        <end position="63"/>
    </location>
</feature>